<evidence type="ECO:0008006" key="4">
    <source>
        <dbReference type="Google" id="ProtNLM"/>
    </source>
</evidence>
<gene>
    <name evidence="2" type="ORF">CPB83DRAFT_857489</name>
</gene>
<feature type="chain" id="PRO_5040193607" description="Secreted protein" evidence="1">
    <location>
        <begin position="20"/>
        <end position="86"/>
    </location>
</feature>
<feature type="signal peptide" evidence="1">
    <location>
        <begin position="1"/>
        <end position="19"/>
    </location>
</feature>
<proteinExistence type="predicted"/>
<comment type="caution">
    <text evidence="2">The sequence shown here is derived from an EMBL/GenBank/DDBJ whole genome shotgun (WGS) entry which is preliminary data.</text>
</comment>
<organism evidence="2 3">
    <name type="scientific">Crepidotus variabilis</name>
    <dbReference type="NCBI Taxonomy" id="179855"/>
    <lineage>
        <taxon>Eukaryota</taxon>
        <taxon>Fungi</taxon>
        <taxon>Dikarya</taxon>
        <taxon>Basidiomycota</taxon>
        <taxon>Agaricomycotina</taxon>
        <taxon>Agaricomycetes</taxon>
        <taxon>Agaricomycetidae</taxon>
        <taxon>Agaricales</taxon>
        <taxon>Agaricineae</taxon>
        <taxon>Crepidotaceae</taxon>
        <taxon>Crepidotus</taxon>
    </lineage>
</organism>
<protein>
    <recommendedName>
        <fullName evidence="4">Secreted protein</fullName>
    </recommendedName>
</protein>
<accession>A0A9P6EBX9</accession>
<dbReference type="AlphaFoldDB" id="A0A9P6EBX9"/>
<keyword evidence="1" id="KW-0732">Signal</keyword>
<sequence length="86" mass="9971">MMDWITWMIWICWGSPSHSSKPSRTAKIVGMCLPAFKIGSRMMDDPLAQHIERSINDPRVSLQKGSGWCNWLTERMNSRPQRLLLP</sequence>
<evidence type="ECO:0000313" key="3">
    <source>
        <dbReference type="Proteomes" id="UP000807306"/>
    </source>
</evidence>
<dbReference type="Proteomes" id="UP000807306">
    <property type="component" value="Unassembled WGS sequence"/>
</dbReference>
<keyword evidence="3" id="KW-1185">Reference proteome</keyword>
<evidence type="ECO:0000313" key="2">
    <source>
        <dbReference type="EMBL" id="KAF9526613.1"/>
    </source>
</evidence>
<name>A0A9P6EBX9_9AGAR</name>
<dbReference type="EMBL" id="MU157869">
    <property type="protein sequence ID" value="KAF9526613.1"/>
    <property type="molecule type" value="Genomic_DNA"/>
</dbReference>
<evidence type="ECO:0000256" key="1">
    <source>
        <dbReference type="SAM" id="SignalP"/>
    </source>
</evidence>
<reference evidence="2" key="1">
    <citation type="submission" date="2020-11" db="EMBL/GenBank/DDBJ databases">
        <authorList>
            <consortium name="DOE Joint Genome Institute"/>
            <person name="Ahrendt S."/>
            <person name="Riley R."/>
            <person name="Andreopoulos W."/>
            <person name="Labutti K."/>
            <person name="Pangilinan J."/>
            <person name="Ruiz-Duenas F.J."/>
            <person name="Barrasa J.M."/>
            <person name="Sanchez-Garcia M."/>
            <person name="Camarero S."/>
            <person name="Miyauchi S."/>
            <person name="Serrano A."/>
            <person name="Linde D."/>
            <person name="Babiker R."/>
            <person name="Drula E."/>
            <person name="Ayuso-Fernandez I."/>
            <person name="Pacheco R."/>
            <person name="Padilla G."/>
            <person name="Ferreira P."/>
            <person name="Barriuso J."/>
            <person name="Kellner H."/>
            <person name="Castanera R."/>
            <person name="Alfaro M."/>
            <person name="Ramirez L."/>
            <person name="Pisabarro A.G."/>
            <person name="Kuo A."/>
            <person name="Tritt A."/>
            <person name="Lipzen A."/>
            <person name="He G."/>
            <person name="Yan M."/>
            <person name="Ng V."/>
            <person name="Cullen D."/>
            <person name="Martin F."/>
            <person name="Rosso M.-N."/>
            <person name="Henrissat B."/>
            <person name="Hibbett D."/>
            <person name="Martinez A.T."/>
            <person name="Grigoriev I.V."/>
        </authorList>
    </citation>
    <scope>NUCLEOTIDE SEQUENCE</scope>
    <source>
        <strain evidence="2">CBS 506.95</strain>
    </source>
</reference>